<evidence type="ECO:0008006" key="3">
    <source>
        <dbReference type="Google" id="ProtNLM"/>
    </source>
</evidence>
<evidence type="ECO:0000313" key="2">
    <source>
        <dbReference type="Proteomes" id="UP000299102"/>
    </source>
</evidence>
<proteinExistence type="predicted"/>
<dbReference type="AlphaFoldDB" id="A0A4C1Z796"/>
<evidence type="ECO:0000313" key="1">
    <source>
        <dbReference type="EMBL" id="GBP82475.1"/>
    </source>
</evidence>
<comment type="caution">
    <text evidence="1">The sequence shown here is derived from an EMBL/GenBank/DDBJ whole genome shotgun (WGS) entry which is preliminary data.</text>
</comment>
<protein>
    <recommendedName>
        <fullName evidence="3">Mariner Mos1 transposase</fullName>
    </recommendedName>
</protein>
<organism evidence="1 2">
    <name type="scientific">Eumeta variegata</name>
    <name type="common">Bagworm moth</name>
    <name type="synonym">Eumeta japonica</name>
    <dbReference type="NCBI Taxonomy" id="151549"/>
    <lineage>
        <taxon>Eukaryota</taxon>
        <taxon>Metazoa</taxon>
        <taxon>Ecdysozoa</taxon>
        <taxon>Arthropoda</taxon>
        <taxon>Hexapoda</taxon>
        <taxon>Insecta</taxon>
        <taxon>Pterygota</taxon>
        <taxon>Neoptera</taxon>
        <taxon>Endopterygota</taxon>
        <taxon>Lepidoptera</taxon>
        <taxon>Glossata</taxon>
        <taxon>Ditrysia</taxon>
        <taxon>Tineoidea</taxon>
        <taxon>Psychidae</taxon>
        <taxon>Oiketicinae</taxon>
        <taxon>Eumeta</taxon>
    </lineage>
</organism>
<accession>A0A4C1Z796</accession>
<gene>
    <name evidence="1" type="ORF">EVAR_55863_1</name>
</gene>
<reference evidence="1 2" key="1">
    <citation type="journal article" date="2019" name="Commun. Biol.">
        <title>The bagworm genome reveals a unique fibroin gene that provides high tensile strength.</title>
        <authorList>
            <person name="Kono N."/>
            <person name="Nakamura H."/>
            <person name="Ohtoshi R."/>
            <person name="Tomita M."/>
            <person name="Numata K."/>
            <person name="Arakawa K."/>
        </authorList>
    </citation>
    <scope>NUCLEOTIDE SEQUENCE [LARGE SCALE GENOMIC DNA]</scope>
</reference>
<sequence length="148" mass="16784">MAYAEARDDVRMSRIQSILYKHSGIKKLCSRWISHNLNEVKKPTTSLGATRSNLLWNIITVDGPFIYCYNPKTKKQSTVWVHQDEPKITKLAREGNASKPEVPKIFCFIDHFQNFAGSGGPPASTSHQFQNIEKKVKVRSIHGNLRCG</sequence>
<keyword evidence="2" id="KW-1185">Reference proteome</keyword>
<dbReference type="Proteomes" id="UP000299102">
    <property type="component" value="Unassembled WGS sequence"/>
</dbReference>
<name>A0A4C1Z796_EUMVA</name>
<dbReference type="OrthoDB" id="10017160at2759"/>
<dbReference type="EMBL" id="BGZK01001567">
    <property type="protein sequence ID" value="GBP82475.1"/>
    <property type="molecule type" value="Genomic_DNA"/>
</dbReference>